<evidence type="ECO:0000259" key="7">
    <source>
        <dbReference type="Pfam" id="PF13906"/>
    </source>
</evidence>
<feature type="transmembrane region" description="Helical" evidence="6">
    <location>
        <begin position="344"/>
        <end position="368"/>
    </location>
</feature>
<dbReference type="InterPro" id="IPR029485">
    <property type="entry name" value="CAT_C"/>
</dbReference>
<proteinExistence type="predicted"/>
<keyword evidence="5 6" id="KW-0472">Membrane</keyword>
<keyword evidence="2" id="KW-0813">Transport</keyword>
<dbReference type="Pfam" id="PF13520">
    <property type="entry name" value="AA_permease_2"/>
    <property type="match status" value="1"/>
</dbReference>
<evidence type="ECO:0000256" key="3">
    <source>
        <dbReference type="ARBA" id="ARBA00022692"/>
    </source>
</evidence>
<gene>
    <name evidence="8" type="ORF">J7I44_10895</name>
</gene>
<evidence type="ECO:0000313" key="9">
    <source>
        <dbReference type="Proteomes" id="UP000823790"/>
    </source>
</evidence>
<keyword evidence="4 6" id="KW-1133">Transmembrane helix</keyword>
<evidence type="ECO:0000256" key="6">
    <source>
        <dbReference type="SAM" id="Phobius"/>
    </source>
</evidence>
<feature type="transmembrane region" description="Helical" evidence="6">
    <location>
        <begin position="414"/>
        <end position="436"/>
    </location>
</feature>
<dbReference type="PIRSF" id="PIRSF006060">
    <property type="entry name" value="AA_transporter"/>
    <property type="match status" value="1"/>
</dbReference>
<dbReference type="Proteomes" id="UP000823790">
    <property type="component" value="Unassembled WGS sequence"/>
</dbReference>
<dbReference type="PANTHER" id="PTHR43243:SF4">
    <property type="entry name" value="CATIONIC AMINO ACID TRANSPORTER 4"/>
    <property type="match status" value="1"/>
</dbReference>
<accession>A0ABS4DP49</accession>
<name>A0ABS4DP49_9GAMM</name>
<feature type="transmembrane region" description="Helical" evidence="6">
    <location>
        <begin position="389"/>
        <end position="408"/>
    </location>
</feature>
<feature type="domain" description="Cationic amino acid transporter C-terminal" evidence="7">
    <location>
        <begin position="477"/>
        <end position="508"/>
    </location>
</feature>
<sequence length="517" mass="55368">MGFLSRLVRRKSVQQLQSEAGGSKDFRRTMGVWQLTAIGVGAIVGVGVFVLAPNEAALNAGPAIILSFLVAGIGSACAALAYAEFAGMIPVTGSAYTYGYAVLGELPAWIIGWDLLVEYALIVGVVAAGTSNYLQSLIIQVTGLHLPVWLQGAYDPAQPDSGKVVNLIAVIVALGISWIQIMRTEIGARFNTVVVTMKVIGVLVVIVVGAFFVHASNWTPFIPDLIHDPLATGGTRYGWDGVLAAASIVFFAVFGYDTLTTAAEESKNPQRDLPLAVIASLGISMVMYLAISLILTGMVPYNGCVDATQAAGQCTTGMILASQAPVSAVFEARGLHWVSGIIDLAAVCGIASVVFAFMLGAARIWFALARDGLLPRWFAKVHPKYGTPYRPTLLLGIFTALAAGLLPIRELAELVNIGTLSAFIVICASVLILRITQPNLERRFRTPALWLLAPLGIVFSLFLIIGWPWVTDGRFHMIGGLDMVTIWRFLIWMGIGLVIYFAYGMRHSQLGREKANG</sequence>
<evidence type="ECO:0000256" key="2">
    <source>
        <dbReference type="ARBA" id="ARBA00022448"/>
    </source>
</evidence>
<feature type="transmembrane region" description="Helical" evidence="6">
    <location>
        <begin position="193"/>
        <end position="216"/>
    </location>
</feature>
<feature type="transmembrane region" description="Helical" evidence="6">
    <location>
        <begin position="236"/>
        <end position="254"/>
    </location>
</feature>
<feature type="transmembrane region" description="Helical" evidence="6">
    <location>
        <begin position="164"/>
        <end position="181"/>
    </location>
</feature>
<dbReference type="PANTHER" id="PTHR43243">
    <property type="entry name" value="INNER MEMBRANE TRANSPORTER YGJI-RELATED"/>
    <property type="match status" value="1"/>
</dbReference>
<keyword evidence="9" id="KW-1185">Reference proteome</keyword>
<evidence type="ECO:0000256" key="1">
    <source>
        <dbReference type="ARBA" id="ARBA00004141"/>
    </source>
</evidence>
<comment type="caution">
    <text evidence="8">The sequence shown here is derived from an EMBL/GenBank/DDBJ whole genome shotgun (WGS) entry which is preliminary data.</text>
</comment>
<protein>
    <submittedName>
        <fullName evidence="8">Amino acid permease</fullName>
    </submittedName>
</protein>
<evidence type="ECO:0000256" key="5">
    <source>
        <dbReference type="ARBA" id="ARBA00023136"/>
    </source>
</evidence>
<reference evidence="8 9" key="1">
    <citation type="submission" date="2021-04" db="EMBL/GenBank/DDBJ databases">
        <authorList>
            <person name="Huq M.A."/>
        </authorList>
    </citation>
    <scope>NUCLEOTIDE SEQUENCE [LARGE SCALE GENOMIC DNA]</scope>
    <source>
        <strain evidence="8 9">MAH-13</strain>
    </source>
</reference>
<dbReference type="InterPro" id="IPR002293">
    <property type="entry name" value="AA/rel_permease1"/>
</dbReference>
<dbReference type="Pfam" id="PF13906">
    <property type="entry name" value="AA_permease_C"/>
    <property type="match status" value="1"/>
</dbReference>
<organism evidence="8 9">
    <name type="scientific">Frateuria flava</name>
    <dbReference type="NCBI Taxonomy" id="2821489"/>
    <lineage>
        <taxon>Bacteria</taxon>
        <taxon>Pseudomonadati</taxon>
        <taxon>Pseudomonadota</taxon>
        <taxon>Gammaproteobacteria</taxon>
        <taxon>Lysobacterales</taxon>
        <taxon>Rhodanobacteraceae</taxon>
        <taxon>Frateuria</taxon>
    </lineage>
</organism>
<dbReference type="RefSeq" id="WP_209620325.1">
    <property type="nucleotide sequence ID" value="NZ_JAGJRS010000021.1"/>
</dbReference>
<dbReference type="EMBL" id="JAGJRS010000021">
    <property type="protein sequence ID" value="MBP1474805.1"/>
    <property type="molecule type" value="Genomic_DNA"/>
</dbReference>
<comment type="subcellular location">
    <subcellularLocation>
        <location evidence="1">Membrane</location>
        <topology evidence="1">Multi-pass membrane protein</topology>
    </subcellularLocation>
</comment>
<feature type="transmembrane region" description="Helical" evidence="6">
    <location>
        <begin position="275"/>
        <end position="295"/>
    </location>
</feature>
<evidence type="ECO:0000313" key="8">
    <source>
        <dbReference type="EMBL" id="MBP1474805.1"/>
    </source>
</evidence>
<feature type="transmembrane region" description="Helical" evidence="6">
    <location>
        <begin position="485"/>
        <end position="503"/>
    </location>
</feature>
<evidence type="ECO:0000256" key="4">
    <source>
        <dbReference type="ARBA" id="ARBA00022989"/>
    </source>
</evidence>
<feature type="transmembrane region" description="Helical" evidence="6">
    <location>
        <begin position="448"/>
        <end position="470"/>
    </location>
</feature>
<feature type="transmembrane region" description="Helical" evidence="6">
    <location>
        <begin position="32"/>
        <end position="52"/>
    </location>
</feature>
<dbReference type="Gene3D" id="1.20.1740.10">
    <property type="entry name" value="Amino acid/polyamine transporter I"/>
    <property type="match status" value="1"/>
</dbReference>
<keyword evidence="3 6" id="KW-0812">Transmembrane</keyword>
<feature type="transmembrane region" description="Helical" evidence="6">
    <location>
        <begin position="64"/>
        <end position="83"/>
    </location>
</feature>